<reference evidence="2" key="1">
    <citation type="submission" date="2021-05" db="EMBL/GenBank/DDBJ databases">
        <authorList>
            <person name="Alioto T."/>
            <person name="Alioto T."/>
            <person name="Gomez Garrido J."/>
        </authorList>
    </citation>
    <scope>NUCLEOTIDE SEQUENCE</scope>
</reference>
<dbReference type="EMBL" id="HBUF01390765">
    <property type="protein sequence ID" value="CAG6733752.1"/>
    <property type="molecule type" value="Transcribed_RNA"/>
</dbReference>
<name>A0A8D9DYB3_9HEMI</name>
<keyword evidence="1" id="KW-0472">Membrane</keyword>
<organism evidence="2">
    <name type="scientific">Cacopsylla melanoneura</name>
    <dbReference type="NCBI Taxonomy" id="428564"/>
    <lineage>
        <taxon>Eukaryota</taxon>
        <taxon>Metazoa</taxon>
        <taxon>Ecdysozoa</taxon>
        <taxon>Arthropoda</taxon>
        <taxon>Hexapoda</taxon>
        <taxon>Insecta</taxon>
        <taxon>Pterygota</taxon>
        <taxon>Neoptera</taxon>
        <taxon>Paraneoptera</taxon>
        <taxon>Hemiptera</taxon>
        <taxon>Sternorrhyncha</taxon>
        <taxon>Psylloidea</taxon>
        <taxon>Psyllidae</taxon>
        <taxon>Psyllinae</taxon>
        <taxon>Cacopsylla</taxon>
    </lineage>
</organism>
<keyword evidence="1" id="KW-0812">Transmembrane</keyword>
<feature type="transmembrane region" description="Helical" evidence="1">
    <location>
        <begin position="7"/>
        <end position="26"/>
    </location>
</feature>
<accession>A0A8D9DYB3</accession>
<dbReference type="AlphaFoldDB" id="A0A8D9DYB3"/>
<evidence type="ECO:0000256" key="1">
    <source>
        <dbReference type="SAM" id="Phobius"/>
    </source>
</evidence>
<proteinExistence type="predicted"/>
<evidence type="ECO:0000313" key="2">
    <source>
        <dbReference type="EMBL" id="CAG6733752.1"/>
    </source>
</evidence>
<sequence length="179" mass="20471">MAAVESVVVYSCMTLFAVLVTLPLSLSVPLNPIYVKQIRDIMTQKHELINILCRFGKMEVIVNETIAKDLKEGLSVDTIKNDGTLSDRVLNAAVKECCLEGGMETYRKHLKNDIRQNYFPGLNLEIIESDELLELMINIMRQKTQEVIDKSIDNLIEIQTRYLNKKQHQKDCSPPFKQS</sequence>
<protein>
    <submittedName>
        <fullName evidence="2">Uncharacterized protein</fullName>
    </submittedName>
</protein>
<keyword evidence="1" id="KW-1133">Transmembrane helix</keyword>